<feature type="compositionally biased region" description="Polar residues" evidence="1">
    <location>
        <begin position="439"/>
        <end position="461"/>
    </location>
</feature>
<dbReference type="RefSeq" id="XP_044549821.1">
    <property type="nucleotide sequence ID" value="XM_044692453.1"/>
</dbReference>
<feature type="region of interest" description="Disordered" evidence="1">
    <location>
        <begin position="439"/>
        <end position="462"/>
    </location>
</feature>
<feature type="transmembrane region" description="Helical" evidence="2">
    <location>
        <begin position="20"/>
        <end position="47"/>
    </location>
</feature>
<gene>
    <name evidence="3" type="ORF">C9374_002977</name>
</gene>
<feature type="region of interest" description="Disordered" evidence="1">
    <location>
        <begin position="83"/>
        <end position="151"/>
    </location>
</feature>
<keyword evidence="2" id="KW-0812">Transmembrane</keyword>
<organism evidence="3 4">
    <name type="scientific">Naegleria lovaniensis</name>
    <name type="common">Amoeba</name>
    <dbReference type="NCBI Taxonomy" id="51637"/>
    <lineage>
        <taxon>Eukaryota</taxon>
        <taxon>Discoba</taxon>
        <taxon>Heterolobosea</taxon>
        <taxon>Tetramitia</taxon>
        <taxon>Eutetramitia</taxon>
        <taxon>Vahlkampfiidae</taxon>
        <taxon>Naegleria</taxon>
    </lineage>
</organism>
<dbReference type="EMBL" id="PYSW02000017">
    <property type="protein sequence ID" value="KAG2385828.1"/>
    <property type="molecule type" value="Genomic_DNA"/>
</dbReference>
<dbReference type="Proteomes" id="UP000816034">
    <property type="component" value="Unassembled WGS sequence"/>
</dbReference>
<proteinExistence type="predicted"/>
<comment type="caution">
    <text evidence="3">The sequence shown here is derived from an EMBL/GenBank/DDBJ whole genome shotgun (WGS) entry which is preliminary data.</text>
</comment>
<feature type="compositionally biased region" description="Acidic residues" evidence="1">
    <location>
        <begin position="85"/>
        <end position="95"/>
    </location>
</feature>
<feature type="compositionally biased region" description="Low complexity" evidence="1">
    <location>
        <begin position="112"/>
        <end position="128"/>
    </location>
</feature>
<evidence type="ECO:0000313" key="4">
    <source>
        <dbReference type="Proteomes" id="UP000816034"/>
    </source>
</evidence>
<name>A0AA88GTN9_NAELO</name>
<feature type="transmembrane region" description="Helical" evidence="2">
    <location>
        <begin position="257"/>
        <end position="278"/>
    </location>
</feature>
<feature type="region of interest" description="Disordered" evidence="1">
    <location>
        <begin position="190"/>
        <end position="213"/>
    </location>
</feature>
<evidence type="ECO:0000256" key="1">
    <source>
        <dbReference type="SAM" id="MobiDB-lite"/>
    </source>
</evidence>
<feature type="compositionally biased region" description="Polar residues" evidence="1">
    <location>
        <begin position="99"/>
        <end position="111"/>
    </location>
</feature>
<feature type="region of interest" description="Disordered" evidence="1">
    <location>
        <begin position="482"/>
        <end position="521"/>
    </location>
</feature>
<keyword evidence="2" id="KW-0472">Membrane</keyword>
<keyword evidence="4" id="KW-1185">Reference proteome</keyword>
<reference evidence="3 4" key="1">
    <citation type="journal article" date="2018" name="BMC Genomics">
        <title>The genome of Naegleria lovaniensis, the basis for a comparative approach to unravel pathogenicity factors of the human pathogenic amoeba N. fowleri.</title>
        <authorList>
            <person name="Liechti N."/>
            <person name="Schurch N."/>
            <person name="Bruggmann R."/>
            <person name="Wittwer M."/>
        </authorList>
    </citation>
    <scope>NUCLEOTIDE SEQUENCE [LARGE SCALE GENOMIC DNA]</scope>
    <source>
        <strain evidence="3 4">ATCC 30569</strain>
    </source>
</reference>
<evidence type="ECO:0000313" key="3">
    <source>
        <dbReference type="EMBL" id="KAG2385828.1"/>
    </source>
</evidence>
<protein>
    <submittedName>
        <fullName evidence="3">Uncharacterized protein</fullName>
    </submittedName>
</protein>
<sequence>MDSRYEIPTQLDRPSHLFRYLFLVNNCCLLVFLVFSAVVVYCVKGFLFHKKSRKLKMNVQSEEIQQTNHDQQSSRSIPLAVTCQQEEDEEDESEEIMAATNSDPSSPMTAITTTNTNTSLLSPRSNLTIHSESTSFSPRSQLSSNPLLNHSKTEMNDHQVSYSHGIQPVNENHFTISLPSVEVSDFTRGEKKIEKDDTHSNGEGSTSSTLNESTCSNASNGHYTIPLENVIYNRLRDPSQFIFESFGFKFPITISLYLYRIMIAMWALVSILLKQLHFEKQPPLVTSHFGIYLFGIFSKLYRNSKKIGIPKLKSTNFENSNLRTFMLMASNGMWLFGEIATTSSVIVSVGYWIMFSMESSTEVSYFTVAFHGMTAELHLISQWPYSVVNYYLQPWMSSLLFLFGLLFAYGGVFTIFCLLSKLRIRILLNTILRNSNKSSQEANTHSHQVPVQVESNPSPLVSTEHLPIPSLYSTFMDPTRSDGFNSSSSSISSPNAEECKEEASMTENEVPNHSSTHLTNVASSSCSSLPASIGLNTPLIVIVEPIEEKQNEIPSVETPSVNASQDPLRSNFRKTLFKQFSSPSGFNRLREYL</sequence>
<keyword evidence="2" id="KW-1133">Transmembrane helix</keyword>
<feature type="transmembrane region" description="Helical" evidence="2">
    <location>
        <begin position="395"/>
        <end position="419"/>
    </location>
</feature>
<feature type="transmembrane region" description="Helical" evidence="2">
    <location>
        <begin position="333"/>
        <end position="354"/>
    </location>
</feature>
<accession>A0AA88GTN9</accession>
<dbReference type="AlphaFoldDB" id="A0AA88GTN9"/>
<feature type="compositionally biased region" description="Polar residues" evidence="1">
    <location>
        <begin position="201"/>
        <end position="213"/>
    </location>
</feature>
<feature type="compositionally biased region" description="Basic and acidic residues" evidence="1">
    <location>
        <begin position="190"/>
        <end position="200"/>
    </location>
</feature>
<feature type="compositionally biased region" description="Polar residues" evidence="1">
    <location>
        <begin position="129"/>
        <end position="150"/>
    </location>
</feature>
<evidence type="ECO:0000256" key="2">
    <source>
        <dbReference type="SAM" id="Phobius"/>
    </source>
</evidence>
<dbReference type="GeneID" id="68095432"/>
<feature type="compositionally biased region" description="Polar residues" evidence="1">
    <location>
        <begin position="505"/>
        <end position="521"/>
    </location>
</feature>